<dbReference type="RefSeq" id="WP_141880291.1">
    <property type="nucleotide sequence ID" value="NZ_VFOM01000001.1"/>
</dbReference>
<feature type="transmembrane region" description="Helical" evidence="8">
    <location>
        <begin position="43"/>
        <end position="60"/>
    </location>
</feature>
<dbReference type="GO" id="GO:0005886">
    <property type="term" value="C:plasma membrane"/>
    <property type="evidence" value="ECO:0007669"/>
    <property type="project" value="UniProtKB-SubCell"/>
</dbReference>
<keyword evidence="4 8" id="KW-0812">Transmembrane</keyword>
<dbReference type="PANTHER" id="PTHR38686">
    <property type="entry name" value="APOLIPOPROTEIN N-ACYLTRANSFERASE"/>
    <property type="match status" value="1"/>
</dbReference>
<comment type="pathway">
    <text evidence="8">Protein modification; lipoprotein biosynthesis (N-acyl transfer).</text>
</comment>
<keyword evidence="3 8" id="KW-0808">Transferase</keyword>
<dbReference type="InterPro" id="IPR036526">
    <property type="entry name" value="C-N_Hydrolase_sf"/>
</dbReference>
<name>A0A542YJ47_9MICO</name>
<evidence type="ECO:0000256" key="4">
    <source>
        <dbReference type="ARBA" id="ARBA00022692"/>
    </source>
</evidence>
<evidence type="ECO:0000313" key="11">
    <source>
        <dbReference type="Proteomes" id="UP000317998"/>
    </source>
</evidence>
<evidence type="ECO:0000259" key="9">
    <source>
        <dbReference type="PROSITE" id="PS50263"/>
    </source>
</evidence>
<evidence type="ECO:0000256" key="1">
    <source>
        <dbReference type="ARBA" id="ARBA00004651"/>
    </source>
</evidence>
<feature type="transmembrane region" description="Helical" evidence="8">
    <location>
        <begin position="175"/>
        <end position="199"/>
    </location>
</feature>
<feature type="transmembrane region" description="Helical" evidence="8">
    <location>
        <begin position="21"/>
        <end position="37"/>
    </location>
</feature>
<dbReference type="GO" id="GO:0016410">
    <property type="term" value="F:N-acyltransferase activity"/>
    <property type="evidence" value="ECO:0007669"/>
    <property type="project" value="UniProtKB-UniRule"/>
</dbReference>
<comment type="caution">
    <text evidence="10">The sequence shown here is derived from an EMBL/GenBank/DDBJ whole genome shotgun (WGS) entry which is preliminary data.</text>
</comment>
<dbReference type="GO" id="GO:0042158">
    <property type="term" value="P:lipoprotein biosynthetic process"/>
    <property type="evidence" value="ECO:0007669"/>
    <property type="project" value="UniProtKB-UniRule"/>
</dbReference>
<feature type="transmembrane region" description="Helical" evidence="8">
    <location>
        <begin position="501"/>
        <end position="520"/>
    </location>
</feature>
<dbReference type="EC" id="2.3.1.269" evidence="8"/>
<dbReference type="OrthoDB" id="9804277at2"/>
<keyword evidence="6 8" id="KW-0472">Membrane</keyword>
<dbReference type="Pfam" id="PF20154">
    <property type="entry name" value="LNT_N"/>
    <property type="match status" value="1"/>
</dbReference>
<dbReference type="InterPro" id="IPR045378">
    <property type="entry name" value="LNT_N"/>
</dbReference>
<comment type="similarity">
    <text evidence="8">Belongs to the CN hydrolase family. Apolipoprotein N-acyltransferase subfamily.</text>
</comment>
<protein>
    <recommendedName>
        <fullName evidence="8">Apolipoprotein N-acyltransferase</fullName>
        <shortName evidence="8">ALP N-acyltransferase</shortName>
        <ecNumber evidence="8">2.3.1.269</ecNumber>
    </recommendedName>
</protein>
<feature type="transmembrane region" description="Helical" evidence="8">
    <location>
        <begin position="67"/>
        <end position="90"/>
    </location>
</feature>
<feature type="transmembrane region" description="Helical" evidence="8">
    <location>
        <begin position="96"/>
        <end position="121"/>
    </location>
</feature>
<evidence type="ECO:0000313" key="10">
    <source>
        <dbReference type="EMBL" id="TQL48109.1"/>
    </source>
</evidence>
<dbReference type="InterPro" id="IPR004563">
    <property type="entry name" value="Apolipo_AcylTrfase"/>
</dbReference>
<feature type="domain" description="CN hydrolase" evidence="9">
    <location>
        <begin position="239"/>
        <end position="485"/>
    </location>
</feature>
<dbReference type="PANTHER" id="PTHR38686:SF1">
    <property type="entry name" value="APOLIPOPROTEIN N-ACYLTRANSFERASE"/>
    <property type="match status" value="1"/>
</dbReference>
<organism evidence="10 11">
    <name type="scientific">Homoserinimonas aerilata</name>
    <dbReference type="NCBI Taxonomy" id="1162970"/>
    <lineage>
        <taxon>Bacteria</taxon>
        <taxon>Bacillati</taxon>
        <taxon>Actinomycetota</taxon>
        <taxon>Actinomycetes</taxon>
        <taxon>Micrococcales</taxon>
        <taxon>Microbacteriaceae</taxon>
        <taxon>Homoserinimonas</taxon>
    </lineage>
</organism>
<proteinExistence type="inferred from homology"/>
<dbReference type="Pfam" id="PF00795">
    <property type="entry name" value="CN_hydrolase"/>
    <property type="match status" value="1"/>
</dbReference>
<dbReference type="SUPFAM" id="SSF56317">
    <property type="entry name" value="Carbon-nitrogen hydrolase"/>
    <property type="match status" value="1"/>
</dbReference>
<keyword evidence="10" id="KW-0449">Lipoprotein</keyword>
<comment type="subcellular location">
    <subcellularLocation>
        <location evidence="1 8">Cell membrane</location>
        <topology evidence="1 8">Multi-pass membrane protein</topology>
    </subcellularLocation>
</comment>
<feature type="transmembrane region" description="Helical" evidence="8">
    <location>
        <begin position="133"/>
        <end position="155"/>
    </location>
</feature>
<dbReference type="Proteomes" id="UP000317998">
    <property type="component" value="Unassembled WGS sequence"/>
</dbReference>
<reference evidence="10 11" key="1">
    <citation type="submission" date="2019-06" db="EMBL/GenBank/DDBJ databases">
        <title>Sequencing the genomes of 1000 actinobacteria strains.</title>
        <authorList>
            <person name="Klenk H.-P."/>
        </authorList>
    </citation>
    <scope>NUCLEOTIDE SEQUENCE [LARGE SCALE GENOMIC DNA]</scope>
    <source>
        <strain evidence="10 11">DSM 26477</strain>
    </source>
</reference>
<sequence>MAFRGSRTRGSKAGDRGSGRRLWLSLLTAVVGGALLAGAFPSLGWWPLAFVGTGLLLWSLDGRGIGGALLTGLLGGFSFYGLHIVWLTIYLGPVPWLALTGLEALFFALGAVLLALAWRFVPRAVPGVWGRMLLLPAVLAGIWTLREGITAVWPYGGFSWGRLAFSQSQSSLGDLAAWLGASGLSFVVALIAAMLLQAIRELAVLRAGRAALAPTAAVLALALLAFLMPPFPVTVTSSIRVAAVQGNADAGLFAQREAGAILDDHLQATMPIIDESVDLVVWPENAADVNPLRYPRAAGVLDYVSGEMDAPLVVGTITDGPEDELFNSVLLWRSGEGSVAQYDKAHPVPFAEYLPDREFWYPLAPALFDLVPRDYTLGTRPNVFDIDGLLAGIAICFDIVDDGLLHEMIDGGAQIILAPTNNADFGPTDESVQQLAIARLRALEYGRTVVNTSTVGTSAIIAPDGGTIAELPTFEPGAMVEDVPLSDTVTPAAVIGRGVEWGLSAFGLGALLLALGLAVWRRGSHG</sequence>
<dbReference type="Gene3D" id="3.60.110.10">
    <property type="entry name" value="Carbon-nitrogen hydrolase"/>
    <property type="match status" value="1"/>
</dbReference>
<keyword evidence="7 8" id="KW-0012">Acyltransferase</keyword>
<keyword evidence="11" id="KW-1185">Reference proteome</keyword>
<evidence type="ECO:0000256" key="6">
    <source>
        <dbReference type="ARBA" id="ARBA00023136"/>
    </source>
</evidence>
<evidence type="ECO:0000256" key="2">
    <source>
        <dbReference type="ARBA" id="ARBA00022475"/>
    </source>
</evidence>
<dbReference type="HAMAP" id="MF_01148">
    <property type="entry name" value="Lnt"/>
    <property type="match status" value="1"/>
</dbReference>
<evidence type="ECO:0000256" key="7">
    <source>
        <dbReference type="ARBA" id="ARBA00023315"/>
    </source>
</evidence>
<evidence type="ECO:0000256" key="8">
    <source>
        <dbReference type="HAMAP-Rule" id="MF_01148"/>
    </source>
</evidence>
<keyword evidence="5 8" id="KW-1133">Transmembrane helix</keyword>
<accession>A0A542YJ47</accession>
<dbReference type="UniPathway" id="UPA00666"/>
<evidence type="ECO:0000256" key="5">
    <source>
        <dbReference type="ARBA" id="ARBA00022989"/>
    </source>
</evidence>
<dbReference type="CDD" id="cd07571">
    <property type="entry name" value="ALP_N-acyl_transferase"/>
    <property type="match status" value="1"/>
</dbReference>
<gene>
    <name evidence="8" type="primary">lnt</name>
    <name evidence="10" type="ORF">FB562_1191</name>
</gene>
<keyword evidence="2 8" id="KW-1003">Cell membrane</keyword>
<feature type="transmembrane region" description="Helical" evidence="8">
    <location>
        <begin position="211"/>
        <end position="231"/>
    </location>
</feature>
<evidence type="ECO:0000256" key="3">
    <source>
        <dbReference type="ARBA" id="ARBA00022679"/>
    </source>
</evidence>
<comment type="function">
    <text evidence="8">Catalyzes the phospholipid dependent N-acylation of the N-terminal cysteine of apolipoprotein, the last step in lipoprotein maturation.</text>
</comment>
<dbReference type="EMBL" id="VFOM01000001">
    <property type="protein sequence ID" value="TQL48109.1"/>
    <property type="molecule type" value="Genomic_DNA"/>
</dbReference>
<dbReference type="InterPro" id="IPR003010">
    <property type="entry name" value="C-N_Hydrolase"/>
</dbReference>
<dbReference type="NCBIfam" id="TIGR00546">
    <property type="entry name" value="lnt"/>
    <property type="match status" value="1"/>
</dbReference>
<dbReference type="AlphaFoldDB" id="A0A542YJ47"/>
<comment type="catalytic activity">
    <reaction evidence="8">
        <text>N-terminal S-1,2-diacyl-sn-glyceryl-L-cysteinyl-[lipoprotein] + a glycerophospholipid = N-acyl-S-1,2-diacyl-sn-glyceryl-L-cysteinyl-[lipoprotein] + a 2-acyl-sn-glycero-3-phospholipid + H(+)</text>
        <dbReference type="Rhea" id="RHEA:48228"/>
        <dbReference type="Rhea" id="RHEA-COMP:14681"/>
        <dbReference type="Rhea" id="RHEA-COMP:14684"/>
        <dbReference type="ChEBI" id="CHEBI:15378"/>
        <dbReference type="ChEBI" id="CHEBI:136912"/>
        <dbReference type="ChEBI" id="CHEBI:140656"/>
        <dbReference type="ChEBI" id="CHEBI:140657"/>
        <dbReference type="ChEBI" id="CHEBI:140660"/>
        <dbReference type="EC" id="2.3.1.269"/>
    </reaction>
</comment>
<dbReference type="PROSITE" id="PS50263">
    <property type="entry name" value="CN_HYDROLASE"/>
    <property type="match status" value="1"/>
</dbReference>